<evidence type="ECO:0000313" key="2">
    <source>
        <dbReference type="EMBL" id="CAK0830578.1"/>
    </source>
</evidence>
<organism evidence="2 3">
    <name type="scientific">Prorocentrum cordatum</name>
    <dbReference type="NCBI Taxonomy" id="2364126"/>
    <lineage>
        <taxon>Eukaryota</taxon>
        <taxon>Sar</taxon>
        <taxon>Alveolata</taxon>
        <taxon>Dinophyceae</taxon>
        <taxon>Prorocentrales</taxon>
        <taxon>Prorocentraceae</taxon>
        <taxon>Prorocentrum</taxon>
    </lineage>
</organism>
<dbReference type="Proteomes" id="UP001189429">
    <property type="component" value="Unassembled WGS sequence"/>
</dbReference>
<evidence type="ECO:0000313" key="3">
    <source>
        <dbReference type="Proteomes" id="UP001189429"/>
    </source>
</evidence>
<evidence type="ECO:0000256" key="1">
    <source>
        <dbReference type="SAM" id="MobiDB-lite"/>
    </source>
</evidence>
<proteinExistence type="predicted"/>
<protein>
    <submittedName>
        <fullName evidence="2">Uncharacterized protein</fullName>
    </submittedName>
</protein>
<reference evidence="2" key="1">
    <citation type="submission" date="2023-10" db="EMBL/GenBank/DDBJ databases">
        <authorList>
            <person name="Chen Y."/>
            <person name="Shah S."/>
            <person name="Dougan E. K."/>
            <person name="Thang M."/>
            <person name="Chan C."/>
        </authorList>
    </citation>
    <scope>NUCLEOTIDE SEQUENCE [LARGE SCALE GENOMIC DNA]</scope>
</reference>
<dbReference type="EMBL" id="CAUYUJ010010946">
    <property type="protein sequence ID" value="CAK0830578.1"/>
    <property type="molecule type" value="Genomic_DNA"/>
</dbReference>
<name>A0ABN9SFN0_9DINO</name>
<gene>
    <name evidence="2" type="ORF">PCOR1329_LOCUS29189</name>
</gene>
<sequence length="139" mass="15255">MSLYPTELSMPQDEFRRADPESGIPDATKGYICVTCSSLSQSEKYRVIGLAGSSLKLSAIRAHFMRPAPEQGATVATETEREDRAEVIYDGNRYAMVTEAGGQDEHQEADDEDETWAAVAKEAEASEDMADGECNDRLL</sequence>
<feature type="region of interest" description="Disordered" evidence="1">
    <location>
        <begin position="1"/>
        <end position="22"/>
    </location>
</feature>
<comment type="caution">
    <text evidence="2">The sequence shown here is derived from an EMBL/GenBank/DDBJ whole genome shotgun (WGS) entry which is preliminary data.</text>
</comment>
<keyword evidence="3" id="KW-1185">Reference proteome</keyword>
<accession>A0ABN9SFN0</accession>